<evidence type="ECO:0000313" key="2">
    <source>
        <dbReference type="Proteomes" id="UP000004995"/>
    </source>
</evidence>
<evidence type="ECO:0000313" key="1">
    <source>
        <dbReference type="EnsemblPlants" id="KQL07057"/>
    </source>
</evidence>
<accession>K3XTU7</accession>
<dbReference type="EMBL" id="AGNK02003313">
    <property type="status" value="NOT_ANNOTATED_CDS"/>
    <property type="molecule type" value="Genomic_DNA"/>
</dbReference>
<dbReference type="Proteomes" id="UP000004995">
    <property type="component" value="Unassembled WGS sequence"/>
</dbReference>
<dbReference type="HOGENOM" id="CLU_3411211_0_0_1"/>
<dbReference type="Gramene" id="KQL07057">
    <property type="protein sequence ID" value="KQL07057"/>
    <property type="gene ID" value="SETIT_005354mg"/>
</dbReference>
<dbReference type="InParanoid" id="K3XTU7"/>
<dbReference type="AlphaFoldDB" id="K3XTU7"/>
<organism evidence="1 2">
    <name type="scientific">Setaria italica</name>
    <name type="common">Foxtail millet</name>
    <name type="synonym">Panicum italicum</name>
    <dbReference type="NCBI Taxonomy" id="4555"/>
    <lineage>
        <taxon>Eukaryota</taxon>
        <taxon>Viridiplantae</taxon>
        <taxon>Streptophyta</taxon>
        <taxon>Embryophyta</taxon>
        <taxon>Tracheophyta</taxon>
        <taxon>Spermatophyta</taxon>
        <taxon>Magnoliopsida</taxon>
        <taxon>Liliopsida</taxon>
        <taxon>Poales</taxon>
        <taxon>Poaceae</taxon>
        <taxon>PACMAD clade</taxon>
        <taxon>Panicoideae</taxon>
        <taxon>Panicodae</taxon>
        <taxon>Paniceae</taxon>
        <taxon>Cenchrinae</taxon>
        <taxon>Setaria</taxon>
    </lineage>
</organism>
<name>K3XTU7_SETIT</name>
<keyword evidence="2" id="KW-1185">Reference proteome</keyword>
<protein>
    <submittedName>
        <fullName evidence="1">Uncharacterized protein</fullName>
    </submittedName>
</protein>
<reference evidence="2" key="1">
    <citation type="journal article" date="2012" name="Nat. Biotechnol.">
        <title>Reference genome sequence of the model plant Setaria.</title>
        <authorList>
            <person name="Bennetzen J.L."/>
            <person name="Schmutz J."/>
            <person name="Wang H."/>
            <person name="Percifield R."/>
            <person name="Hawkins J."/>
            <person name="Pontaroli A.C."/>
            <person name="Estep M."/>
            <person name="Feng L."/>
            <person name="Vaughn J.N."/>
            <person name="Grimwood J."/>
            <person name="Jenkins J."/>
            <person name="Barry K."/>
            <person name="Lindquist E."/>
            <person name="Hellsten U."/>
            <person name="Deshpande S."/>
            <person name="Wang X."/>
            <person name="Wu X."/>
            <person name="Mitros T."/>
            <person name="Triplett J."/>
            <person name="Yang X."/>
            <person name="Ye C.Y."/>
            <person name="Mauro-Herrera M."/>
            <person name="Wang L."/>
            <person name="Li P."/>
            <person name="Sharma M."/>
            <person name="Sharma R."/>
            <person name="Ronald P.C."/>
            <person name="Panaud O."/>
            <person name="Kellogg E.A."/>
            <person name="Brutnell T.P."/>
            <person name="Doust A.N."/>
            <person name="Tuskan G.A."/>
            <person name="Rokhsar D."/>
            <person name="Devos K.M."/>
        </authorList>
    </citation>
    <scope>NUCLEOTIDE SEQUENCE [LARGE SCALE GENOMIC DNA]</scope>
    <source>
        <strain evidence="2">cv. Yugu1</strain>
    </source>
</reference>
<dbReference type="EnsemblPlants" id="KQL07057">
    <property type="protein sequence ID" value="KQL07057"/>
    <property type="gene ID" value="SETIT_005354mg"/>
</dbReference>
<reference evidence="1" key="2">
    <citation type="submission" date="2018-08" db="UniProtKB">
        <authorList>
            <consortium name="EnsemblPlants"/>
        </authorList>
    </citation>
    <scope>IDENTIFICATION</scope>
    <source>
        <strain evidence="1">Yugu1</strain>
    </source>
</reference>
<sequence length="29" mass="3262">MACTCSSRAFVRKVASNNASFFLFDYVIL</sequence>
<proteinExistence type="predicted"/>